<organism evidence="1 2">
    <name type="scientific">Vitis vinifera</name>
    <name type="common">Grape</name>
    <dbReference type="NCBI Taxonomy" id="29760"/>
    <lineage>
        <taxon>Eukaryota</taxon>
        <taxon>Viridiplantae</taxon>
        <taxon>Streptophyta</taxon>
        <taxon>Embryophyta</taxon>
        <taxon>Tracheophyta</taxon>
        <taxon>Spermatophyta</taxon>
        <taxon>Magnoliopsida</taxon>
        <taxon>eudicotyledons</taxon>
        <taxon>Gunneridae</taxon>
        <taxon>Pentapetalae</taxon>
        <taxon>rosids</taxon>
        <taxon>Vitales</taxon>
        <taxon>Vitaceae</taxon>
        <taxon>Viteae</taxon>
        <taxon>Vitis</taxon>
    </lineage>
</organism>
<proteinExistence type="predicted"/>
<dbReference type="PANTHER" id="PTHR12135:SF0">
    <property type="entry name" value="DNA REPAIR PROTEIN COMPLEMENTING XP-C CELLS"/>
    <property type="match status" value="1"/>
</dbReference>
<dbReference type="Gene3D" id="3.90.260.10">
    <property type="entry name" value="Transglutaminase-like"/>
    <property type="match status" value="1"/>
</dbReference>
<dbReference type="InterPro" id="IPR036985">
    <property type="entry name" value="Transglutaminase-like_sf"/>
</dbReference>
<accession>A0ABY9CLQ1</accession>
<dbReference type="InterPro" id="IPR004583">
    <property type="entry name" value="DNA_repair_Rad4"/>
</dbReference>
<dbReference type="EMBL" id="CP126657">
    <property type="protein sequence ID" value="WJZ96122.1"/>
    <property type="molecule type" value="Genomic_DNA"/>
</dbReference>
<evidence type="ECO:0000313" key="1">
    <source>
        <dbReference type="EMBL" id="WJZ96122.1"/>
    </source>
</evidence>
<reference evidence="1 2" key="1">
    <citation type="journal article" date="2023" name="Hortic Res">
        <title>The complete reference genome for grapevine (Vitis vinifera L.) genetics and breeding.</title>
        <authorList>
            <person name="Shi X."/>
            <person name="Cao S."/>
            <person name="Wang X."/>
            <person name="Huang S."/>
            <person name="Wang Y."/>
            <person name="Liu Z."/>
            <person name="Liu W."/>
            <person name="Leng X."/>
            <person name="Peng Y."/>
            <person name="Wang N."/>
            <person name="Wang Y."/>
            <person name="Ma Z."/>
            <person name="Xu X."/>
            <person name="Zhang F."/>
            <person name="Xue H."/>
            <person name="Zhong H."/>
            <person name="Wang Y."/>
            <person name="Zhang K."/>
            <person name="Velt A."/>
            <person name="Avia K."/>
            <person name="Holtgrawe D."/>
            <person name="Grimplet J."/>
            <person name="Matus J.T."/>
            <person name="Ware D."/>
            <person name="Wu X."/>
            <person name="Wang H."/>
            <person name="Liu C."/>
            <person name="Fang Y."/>
            <person name="Rustenholz C."/>
            <person name="Cheng Z."/>
            <person name="Xiao H."/>
            <person name="Zhou Y."/>
        </authorList>
    </citation>
    <scope>NUCLEOTIDE SEQUENCE [LARGE SCALE GENOMIC DNA]</scope>
    <source>
        <strain evidence="2">cv. Pinot noir / PN40024</strain>
        <tissue evidence="1">Leaf</tissue>
    </source>
</reference>
<protein>
    <submittedName>
        <fullName evidence="1">Uncharacterized protein</fullName>
    </submittedName>
</protein>
<keyword evidence="2" id="KW-1185">Reference proteome</keyword>
<sequence length="277" mass="30635">MEDDEVGGNGELTSETHKESHLPAAFSGVYTSAQVRDIFEIELDQDNSSDRDGASTILEETESISVGEVMKSPFFSENESSDNSFWIDLGHNPMGFDYASQASLLSFLPADLLKISEIPRLTANAFTLLIRWFHDNFRVRSPSSAERPLHSSLAFAPEAHEGTSEKVAALSVALFRALNLTTRFVSILDVAPLKLGTHKSKSAIQNANRASKGIFDNSTLMVAEKEKIRFPSLLLNHPHAMARATSVNLLKTMHVQIRILNQQEKLLSLKILQSLIN</sequence>
<name>A0ABY9CLQ1_VITVI</name>
<gene>
    <name evidence="1" type="ORF">VitviT2T_014840</name>
</gene>
<dbReference type="PANTHER" id="PTHR12135">
    <property type="entry name" value="DNA REPAIR PROTEIN XP-C / RAD4"/>
    <property type="match status" value="1"/>
</dbReference>
<evidence type="ECO:0000313" key="2">
    <source>
        <dbReference type="Proteomes" id="UP001227230"/>
    </source>
</evidence>
<dbReference type="Proteomes" id="UP001227230">
    <property type="component" value="Chromosome 10"/>
</dbReference>